<dbReference type="Proteomes" id="UP000694397">
    <property type="component" value="Chromosome 23"/>
</dbReference>
<dbReference type="AlphaFoldDB" id="A0A8C9QTU1"/>
<reference evidence="1" key="3">
    <citation type="submission" date="2025-09" db="UniProtKB">
        <authorList>
            <consortium name="Ensembl"/>
        </authorList>
    </citation>
    <scope>IDENTIFICATION</scope>
</reference>
<sequence length="135" mass="15337">MDLAGKTDPASKMSSFSYIPLRRDDSKEQTYFNSAPKTKKLLTYDQLFRQGDSYDEMLHRDDRVHAKGRGLAIHEEESSRPVAVLSSSEYGRRFPSLLYKPGCQFDRVATIGTEFFRKNGVSWCLDDGYGSIVPV</sequence>
<accession>A0A8C9QTU1</accession>
<keyword evidence="2" id="KW-1185">Reference proteome</keyword>
<name>A0A8C9QTU1_SCLFO</name>
<gene>
    <name evidence="1" type="primary">CFAP90</name>
    <name evidence="1" type="synonym">cfap90</name>
</gene>
<proteinExistence type="predicted"/>
<dbReference type="OrthoDB" id="10057935at2759"/>
<protein>
    <submittedName>
        <fullName evidence="1">Cilia and flagella associated protein 90</fullName>
    </submittedName>
</protein>
<reference evidence="1 2" key="1">
    <citation type="submission" date="2019-04" db="EMBL/GenBank/DDBJ databases">
        <authorList>
            <consortium name="Wellcome Sanger Institute Data Sharing"/>
        </authorList>
    </citation>
    <scope>NUCLEOTIDE SEQUENCE [LARGE SCALE GENOMIC DNA]</scope>
</reference>
<reference evidence="1" key="2">
    <citation type="submission" date="2025-08" db="UniProtKB">
        <authorList>
            <consortium name="Ensembl"/>
        </authorList>
    </citation>
    <scope>IDENTIFICATION</scope>
</reference>
<dbReference type="GeneTree" id="ENSGT00390000015121"/>
<dbReference type="Pfam" id="PF15074">
    <property type="entry name" value="CFAP90"/>
    <property type="match status" value="1"/>
</dbReference>
<dbReference type="InterPro" id="IPR027901">
    <property type="entry name" value="CFAP90"/>
</dbReference>
<organism evidence="1 2">
    <name type="scientific">Scleropages formosus</name>
    <name type="common">Asian bonytongue</name>
    <name type="synonym">Osteoglossum formosum</name>
    <dbReference type="NCBI Taxonomy" id="113540"/>
    <lineage>
        <taxon>Eukaryota</taxon>
        <taxon>Metazoa</taxon>
        <taxon>Chordata</taxon>
        <taxon>Craniata</taxon>
        <taxon>Vertebrata</taxon>
        <taxon>Euteleostomi</taxon>
        <taxon>Actinopterygii</taxon>
        <taxon>Neopterygii</taxon>
        <taxon>Teleostei</taxon>
        <taxon>Osteoglossocephala</taxon>
        <taxon>Osteoglossomorpha</taxon>
        <taxon>Osteoglossiformes</taxon>
        <taxon>Osteoglossidae</taxon>
        <taxon>Scleropages</taxon>
    </lineage>
</organism>
<dbReference type="Ensembl" id="ENSSFOT00015002960.2">
    <property type="protein sequence ID" value="ENSSFOP00015002915.2"/>
    <property type="gene ID" value="ENSSFOG00015001930.2"/>
</dbReference>
<evidence type="ECO:0000313" key="2">
    <source>
        <dbReference type="Proteomes" id="UP000694397"/>
    </source>
</evidence>
<evidence type="ECO:0000313" key="1">
    <source>
        <dbReference type="Ensembl" id="ENSSFOP00015002915.2"/>
    </source>
</evidence>
<dbReference type="PANTHER" id="PTHR34444:SF1">
    <property type="entry name" value="CILIA- AND FLAGELLA-ASSOCIATED PROTEIN 90"/>
    <property type="match status" value="1"/>
</dbReference>
<dbReference type="PANTHER" id="PTHR34444">
    <property type="entry name" value="LOC361192"/>
    <property type="match status" value="1"/>
</dbReference>